<organism evidence="1 2">
    <name type="scientific">Sphaerodactylus townsendi</name>
    <dbReference type="NCBI Taxonomy" id="933632"/>
    <lineage>
        <taxon>Eukaryota</taxon>
        <taxon>Metazoa</taxon>
        <taxon>Chordata</taxon>
        <taxon>Craniata</taxon>
        <taxon>Vertebrata</taxon>
        <taxon>Euteleostomi</taxon>
        <taxon>Lepidosauria</taxon>
        <taxon>Squamata</taxon>
        <taxon>Bifurcata</taxon>
        <taxon>Gekkota</taxon>
        <taxon>Sphaerodactylidae</taxon>
        <taxon>Sphaerodactylus</taxon>
    </lineage>
</organism>
<dbReference type="Proteomes" id="UP000827872">
    <property type="component" value="Linkage Group LG09"/>
</dbReference>
<evidence type="ECO:0000313" key="1">
    <source>
        <dbReference type="EMBL" id="KAH8002850.1"/>
    </source>
</evidence>
<accession>A0ACB8FBT3</accession>
<protein>
    <submittedName>
        <fullName evidence="1">Catenin delta-2</fullName>
    </submittedName>
</protein>
<keyword evidence="2" id="KW-1185">Reference proteome</keyword>
<gene>
    <name evidence="1" type="primary">CTNND2</name>
    <name evidence="1" type="ORF">K3G42_001654</name>
</gene>
<reference evidence="1" key="1">
    <citation type="submission" date="2021-08" db="EMBL/GenBank/DDBJ databases">
        <title>The first chromosome-level gecko genome reveals the dynamic sex chromosomes of Neotropical dwarf geckos (Sphaerodactylidae: Sphaerodactylus).</title>
        <authorList>
            <person name="Pinto B.J."/>
            <person name="Keating S.E."/>
            <person name="Gamble T."/>
        </authorList>
    </citation>
    <scope>NUCLEOTIDE SEQUENCE</scope>
    <source>
        <strain evidence="1">TG3544</strain>
    </source>
</reference>
<comment type="caution">
    <text evidence="1">The sequence shown here is derived from an EMBL/GenBank/DDBJ whole genome shotgun (WGS) entry which is preliminary data.</text>
</comment>
<sequence>MSPNNRSASAPASPREMISLKERKTDYESTGTNATYNGNKGEHTSRKDTMAGKKYLFFLNFSFDIPSLDLLVQ</sequence>
<proteinExistence type="predicted"/>
<evidence type="ECO:0000313" key="2">
    <source>
        <dbReference type="Proteomes" id="UP000827872"/>
    </source>
</evidence>
<dbReference type="EMBL" id="CM037622">
    <property type="protein sequence ID" value="KAH8002850.1"/>
    <property type="molecule type" value="Genomic_DNA"/>
</dbReference>
<name>A0ACB8FBT3_9SAUR</name>